<sequence length="408" mass="44516">MHSGEDNEPRVGALYNGSKVVDVKVDISDRGTRVRQRSTIKLENGAILIKDHIKDKKFEEVDTKRRRAPPSTKSGDSVGPPQRLLPKTKSGRHLPSPLHQQPGGAFPCVARALQDAKVEEDAAAAAVAMSSVLQGGHNGIPMVPMTPERNKKKVSVIDLSPEPSDAKKRSSLRNLSHFLASPNRKRPTCTKSGSDLEAMRDSLHSCSSKPSSGEMNEDVAPKPGSLKSLGKLIHKTKVQKSRSGDDLELMRAEVKKEPQRHARKSTATAESNKEKLKSFKEMIAASNKTSKSKSAPEDKGRRSSLQSEILHNTPRTTRRSLGSQPVESPPRNSSPPREPSLSPEEIKKPISTPRTSASSYVTGFLDKLYDSYINDGDCDGSDDDSDAGGRKPTSFLDLSLTKFVDWAE</sequence>
<feature type="region of interest" description="Disordered" evidence="1">
    <location>
        <begin position="53"/>
        <end position="102"/>
    </location>
</feature>
<gene>
    <name evidence="2" type="ORF">IV203_015775</name>
</gene>
<protein>
    <submittedName>
        <fullName evidence="2">Uncharacterized protein</fullName>
    </submittedName>
</protein>
<feature type="compositionally biased region" description="Polar residues" evidence="1">
    <location>
        <begin position="303"/>
        <end position="323"/>
    </location>
</feature>
<feature type="compositionally biased region" description="Basic and acidic residues" evidence="1">
    <location>
        <begin position="53"/>
        <end position="63"/>
    </location>
</feature>
<dbReference type="Proteomes" id="UP000693970">
    <property type="component" value="Unassembled WGS sequence"/>
</dbReference>
<reference evidence="2" key="1">
    <citation type="journal article" date="2021" name="Sci. Rep.">
        <title>Diploid genomic architecture of Nitzschia inconspicua, an elite biomass production diatom.</title>
        <authorList>
            <person name="Oliver A."/>
            <person name="Podell S."/>
            <person name="Pinowska A."/>
            <person name="Traller J.C."/>
            <person name="Smith S.R."/>
            <person name="McClure R."/>
            <person name="Beliaev A."/>
            <person name="Bohutskyi P."/>
            <person name="Hill E.A."/>
            <person name="Rabines A."/>
            <person name="Zheng H."/>
            <person name="Allen L.Z."/>
            <person name="Kuo A."/>
            <person name="Grigoriev I.V."/>
            <person name="Allen A.E."/>
            <person name="Hazlebeck D."/>
            <person name="Allen E.E."/>
        </authorList>
    </citation>
    <scope>NUCLEOTIDE SEQUENCE</scope>
    <source>
        <strain evidence="2">Hildebrandi</strain>
    </source>
</reference>
<feature type="compositionally biased region" description="Polar residues" evidence="1">
    <location>
        <begin position="204"/>
        <end position="214"/>
    </location>
</feature>
<name>A0A9K3PTS2_9STRA</name>
<organism evidence="2 3">
    <name type="scientific">Nitzschia inconspicua</name>
    <dbReference type="NCBI Taxonomy" id="303405"/>
    <lineage>
        <taxon>Eukaryota</taxon>
        <taxon>Sar</taxon>
        <taxon>Stramenopiles</taxon>
        <taxon>Ochrophyta</taxon>
        <taxon>Bacillariophyta</taxon>
        <taxon>Bacillariophyceae</taxon>
        <taxon>Bacillariophycidae</taxon>
        <taxon>Bacillariales</taxon>
        <taxon>Bacillariaceae</taxon>
        <taxon>Nitzschia</taxon>
    </lineage>
</organism>
<feature type="region of interest" description="Disordered" evidence="1">
    <location>
        <begin position="375"/>
        <end position="394"/>
    </location>
</feature>
<feature type="compositionally biased region" description="Basic and acidic residues" evidence="1">
    <location>
        <begin position="242"/>
        <end position="260"/>
    </location>
</feature>
<evidence type="ECO:0000313" key="3">
    <source>
        <dbReference type="Proteomes" id="UP000693970"/>
    </source>
</evidence>
<feature type="region of interest" description="Disordered" evidence="1">
    <location>
        <begin position="158"/>
        <end position="357"/>
    </location>
</feature>
<keyword evidence="3" id="KW-1185">Reference proteome</keyword>
<reference evidence="2" key="2">
    <citation type="submission" date="2021-04" db="EMBL/GenBank/DDBJ databases">
        <authorList>
            <person name="Podell S."/>
        </authorList>
    </citation>
    <scope>NUCLEOTIDE SEQUENCE</scope>
    <source>
        <strain evidence="2">Hildebrandi</strain>
    </source>
</reference>
<evidence type="ECO:0000256" key="1">
    <source>
        <dbReference type="SAM" id="MobiDB-lite"/>
    </source>
</evidence>
<feature type="compositionally biased region" description="Acidic residues" evidence="1">
    <location>
        <begin position="376"/>
        <end position="386"/>
    </location>
</feature>
<accession>A0A9K3PTS2</accession>
<feature type="compositionally biased region" description="Low complexity" evidence="1">
    <location>
        <begin position="284"/>
        <end position="293"/>
    </location>
</feature>
<proteinExistence type="predicted"/>
<dbReference type="EMBL" id="JAGRRH010000014">
    <property type="protein sequence ID" value="KAG7359186.1"/>
    <property type="molecule type" value="Genomic_DNA"/>
</dbReference>
<feature type="compositionally biased region" description="Basic and acidic residues" evidence="1">
    <location>
        <begin position="271"/>
        <end position="280"/>
    </location>
</feature>
<evidence type="ECO:0000313" key="2">
    <source>
        <dbReference type="EMBL" id="KAG7359186.1"/>
    </source>
</evidence>
<dbReference type="AlphaFoldDB" id="A0A9K3PTS2"/>
<comment type="caution">
    <text evidence="2">The sequence shown here is derived from an EMBL/GenBank/DDBJ whole genome shotgun (WGS) entry which is preliminary data.</text>
</comment>